<dbReference type="SMART" id="SM00052">
    <property type="entry name" value="EAL"/>
    <property type="match status" value="1"/>
</dbReference>
<dbReference type="EMBL" id="JDST02000121">
    <property type="protein sequence ID" value="KFB74863.1"/>
    <property type="molecule type" value="Genomic_DNA"/>
</dbReference>
<dbReference type="RefSeq" id="WP_273704886.1">
    <property type="nucleotide sequence ID" value="NZ_JDST02000121.1"/>
</dbReference>
<dbReference type="InterPro" id="IPR001633">
    <property type="entry name" value="EAL_dom"/>
</dbReference>
<gene>
    <name evidence="14" type="primary">cph2_6</name>
    <name evidence="14" type="ORF">AW06_004173</name>
</gene>
<dbReference type="CDD" id="cd00130">
    <property type="entry name" value="PAS"/>
    <property type="match status" value="1"/>
</dbReference>
<dbReference type="NCBIfam" id="TIGR00254">
    <property type="entry name" value="GGDEF"/>
    <property type="match status" value="1"/>
</dbReference>
<dbReference type="Gene3D" id="3.30.450.20">
    <property type="entry name" value="PAS domain"/>
    <property type="match status" value="1"/>
</dbReference>
<evidence type="ECO:0000256" key="1">
    <source>
        <dbReference type="ARBA" id="ARBA00004370"/>
    </source>
</evidence>
<dbReference type="GO" id="GO:0016301">
    <property type="term" value="F:kinase activity"/>
    <property type="evidence" value="ECO:0007669"/>
    <property type="project" value="UniProtKB-KW"/>
</dbReference>
<feature type="domain" description="GGDEF" evidence="13">
    <location>
        <begin position="441"/>
        <end position="579"/>
    </location>
</feature>
<keyword evidence="15" id="KW-1185">Reference proteome</keyword>
<dbReference type="GO" id="GO:0000160">
    <property type="term" value="P:phosphorelay signal transduction system"/>
    <property type="evidence" value="ECO:0007669"/>
    <property type="project" value="UniProtKB-KW"/>
</dbReference>
<dbReference type="SUPFAM" id="SSF141868">
    <property type="entry name" value="EAL domain-like"/>
    <property type="match status" value="1"/>
</dbReference>
<proteinExistence type="predicted"/>
<evidence type="ECO:0000256" key="4">
    <source>
        <dbReference type="ARBA" id="ARBA00022741"/>
    </source>
</evidence>
<accession>A0A080M0W6</accession>
<dbReference type="SUPFAM" id="SSF55073">
    <property type="entry name" value="Nucleotide cyclase"/>
    <property type="match status" value="1"/>
</dbReference>
<dbReference type="NCBIfam" id="TIGR00229">
    <property type="entry name" value="sensory_box"/>
    <property type="match status" value="1"/>
</dbReference>
<evidence type="ECO:0000259" key="10">
    <source>
        <dbReference type="PROSITE" id="PS50112"/>
    </source>
</evidence>
<feature type="transmembrane region" description="Helical" evidence="9">
    <location>
        <begin position="19"/>
        <end position="39"/>
    </location>
</feature>
<protein>
    <submittedName>
        <fullName evidence="14">Bacteriophytochrome cph2</fullName>
    </submittedName>
</protein>
<feature type="domain" description="EAL" evidence="12">
    <location>
        <begin position="588"/>
        <end position="842"/>
    </location>
</feature>
<feature type="domain" description="PAS" evidence="10">
    <location>
        <begin position="284"/>
        <end position="330"/>
    </location>
</feature>
<keyword evidence="9" id="KW-0472">Membrane</keyword>
<dbReference type="InterPro" id="IPR000700">
    <property type="entry name" value="PAS-assoc_C"/>
</dbReference>
<dbReference type="PROSITE" id="PS50113">
    <property type="entry name" value="PAC"/>
    <property type="match status" value="1"/>
</dbReference>
<keyword evidence="8" id="KW-0175">Coiled coil</keyword>
<comment type="subcellular location">
    <subcellularLocation>
        <location evidence="1">Membrane</location>
    </subcellularLocation>
</comment>
<evidence type="ECO:0000313" key="15">
    <source>
        <dbReference type="Proteomes" id="UP000021315"/>
    </source>
</evidence>
<dbReference type="AlphaFoldDB" id="A0A080M0W6"/>
<dbReference type="GO" id="GO:0016020">
    <property type="term" value="C:membrane"/>
    <property type="evidence" value="ECO:0007669"/>
    <property type="project" value="UniProtKB-SubCell"/>
</dbReference>
<evidence type="ECO:0000256" key="3">
    <source>
        <dbReference type="ARBA" id="ARBA00022679"/>
    </source>
</evidence>
<dbReference type="InterPro" id="IPR035965">
    <property type="entry name" value="PAS-like_dom_sf"/>
</dbReference>
<keyword evidence="5" id="KW-0418">Kinase</keyword>
<feature type="transmembrane region" description="Helical" evidence="9">
    <location>
        <begin position="204"/>
        <end position="225"/>
    </location>
</feature>
<keyword evidence="2" id="KW-0597">Phosphoprotein</keyword>
<organism evidence="14 15">
    <name type="scientific">Candidatus Accumulibacter cognatus</name>
    <dbReference type="NCBI Taxonomy" id="2954383"/>
    <lineage>
        <taxon>Bacteria</taxon>
        <taxon>Pseudomonadati</taxon>
        <taxon>Pseudomonadota</taxon>
        <taxon>Betaproteobacteria</taxon>
        <taxon>Candidatus Accumulibacter</taxon>
    </lineage>
</organism>
<keyword evidence="6" id="KW-0067">ATP-binding</keyword>
<feature type="coiled-coil region" evidence="8">
    <location>
        <begin position="236"/>
        <end position="284"/>
    </location>
</feature>
<evidence type="ECO:0000256" key="6">
    <source>
        <dbReference type="ARBA" id="ARBA00022840"/>
    </source>
</evidence>
<dbReference type="SMART" id="SM00267">
    <property type="entry name" value="GGDEF"/>
    <property type="match status" value="1"/>
</dbReference>
<evidence type="ECO:0000259" key="13">
    <source>
        <dbReference type="PROSITE" id="PS50887"/>
    </source>
</evidence>
<keyword evidence="3" id="KW-0808">Transferase</keyword>
<dbReference type="InterPro" id="IPR052155">
    <property type="entry name" value="Biofilm_reg_signaling"/>
</dbReference>
<dbReference type="CDD" id="cd01948">
    <property type="entry name" value="EAL"/>
    <property type="match status" value="1"/>
</dbReference>
<dbReference type="SUPFAM" id="SSF55785">
    <property type="entry name" value="PYP-like sensor domain (PAS domain)"/>
    <property type="match status" value="1"/>
</dbReference>
<name>A0A080M0W6_9PROT</name>
<dbReference type="PROSITE" id="PS50883">
    <property type="entry name" value="EAL"/>
    <property type="match status" value="1"/>
</dbReference>
<dbReference type="InterPro" id="IPR001610">
    <property type="entry name" value="PAC"/>
</dbReference>
<keyword evidence="7" id="KW-0902">Two-component regulatory system</keyword>
<reference evidence="14" key="1">
    <citation type="submission" date="2014-02" db="EMBL/GenBank/DDBJ databases">
        <title>Expanding our view of genomic diversity in Candidatus Accumulibacter clades.</title>
        <authorList>
            <person name="Skennerton C.T."/>
            <person name="Barr J.J."/>
            <person name="Slater F.R."/>
            <person name="Bond P.L."/>
            <person name="Tyson G.W."/>
        </authorList>
    </citation>
    <scope>NUCLEOTIDE SEQUENCE [LARGE SCALE GENOMIC DNA]</scope>
</reference>
<dbReference type="Gene3D" id="3.20.20.450">
    <property type="entry name" value="EAL domain"/>
    <property type="match status" value="1"/>
</dbReference>
<dbReference type="Proteomes" id="UP000021315">
    <property type="component" value="Unassembled WGS sequence"/>
</dbReference>
<evidence type="ECO:0000259" key="11">
    <source>
        <dbReference type="PROSITE" id="PS50113"/>
    </source>
</evidence>
<dbReference type="GO" id="GO:0005524">
    <property type="term" value="F:ATP binding"/>
    <property type="evidence" value="ECO:0007669"/>
    <property type="project" value="UniProtKB-KW"/>
</dbReference>
<evidence type="ECO:0000256" key="5">
    <source>
        <dbReference type="ARBA" id="ARBA00022777"/>
    </source>
</evidence>
<dbReference type="PANTHER" id="PTHR44757">
    <property type="entry name" value="DIGUANYLATE CYCLASE DGCP"/>
    <property type="match status" value="1"/>
</dbReference>
<dbReference type="Pfam" id="PF13426">
    <property type="entry name" value="PAS_9"/>
    <property type="match status" value="1"/>
</dbReference>
<dbReference type="SMART" id="SM00091">
    <property type="entry name" value="PAS"/>
    <property type="match status" value="1"/>
</dbReference>
<dbReference type="PANTHER" id="PTHR44757:SF2">
    <property type="entry name" value="BIOFILM ARCHITECTURE MAINTENANCE PROTEIN MBAA"/>
    <property type="match status" value="1"/>
</dbReference>
<keyword evidence="9" id="KW-0812">Transmembrane</keyword>
<dbReference type="InterPro" id="IPR000160">
    <property type="entry name" value="GGDEF_dom"/>
</dbReference>
<dbReference type="SMART" id="SM00086">
    <property type="entry name" value="PAC"/>
    <property type="match status" value="1"/>
</dbReference>
<evidence type="ECO:0000256" key="9">
    <source>
        <dbReference type="SAM" id="Phobius"/>
    </source>
</evidence>
<comment type="caution">
    <text evidence="14">The sequence shown here is derived from an EMBL/GenBank/DDBJ whole genome shotgun (WGS) entry which is preliminary data.</text>
</comment>
<dbReference type="Pfam" id="PF00990">
    <property type="entry name" value="GGDEF"/>
    <property type="match status" value="1"/>
</dbReference>
<dbReference type="Gene3D" id="3.30.70.270">
    <property type="match status" value="1"/>
</dbReference>
<dbReference type="PROSITE" id="PS50112">
    <property type="entry name" value="PAS"/>
    <property type="match status" value="1"/>
</dbReference>
<dbReference type="InterPro" id="IPR043128">
    <property type="entry name" value="Rev_trsase/Diguanyl_cyclase"/>
</dbReference>
<dbReference type="STRING" id="1453999.AW06_004173"/>
<evidence type="ECO:0000256" key="7">
    <source>
        <dbReference type="ARBA" id="ARBA00023012"/>
    </source>
</evidence>
<dbReference type="PROSITE" id="PS50887">
    <property type="entry name" value="GGDEF"/>
    <property type="match status" value="1"/>
</dbReference>
<evidence type="ECO:0000313" key="14">
    <source>
        <dbReference type="EMBL" id="KFB74863.1"/>
    </source>
</evidence>
<keyword evidence="4" id="KW-0547">Nucleotide-binding</keyword>
<sequence>MEHACIESQGRSRFALKRYYSLSSLLCTVLTAVVLGWSYQHLALGDLKDLAESRNVVLTRAFANSLWRNFSLLVDDSAGATADSLRARAQDTHLQELVAQHMKGTDVVKVKVYALNGVTVFSTDTRQTGEDKSGNPGFLAARAGKVESVLSHRDTMDTFEGTVTNIDVISSYLPVRDEYERVVGVIEIYSDVTTFVAHLEQTRLIVIGIVFGLLALLYGWLYLLVTRAQGIIDRQSSELEKSLQGVELANRELDRRVQERTQALNEINRNLHEEINIRRAAEKQLKLAAEVFDNAMEGIMITDADERILAVNGAFTRVTGYSADEIVGRTPSILSSGRQDQAFYATLWTALQVETRWQGELWNRRRNGEIFPVWLSITAVFDEQNTVSHYVAVFSDLTQRKAAERRIDHLAFYDPLTDLPNRRLLLDRLQHALIASTRTGRGGALLFIDLDNFKSLNDIVGRDQADLVLQQVAQRLAGCVRASDTVSRPGSDEFVVMLEDLSEDGQEAARQAESVGEKLLATLSHVYPLAGYTHHSTVSIGIALFSDRQEVVDELIQRAESAMHHAKRAGRDTLCFFNPTMQAVATARAALEASLHEAVQKEQFLLHFQAQVDSSGRVIGAEALLRWQHPERGLVSPTEFIPLLEENRLILPIGQWVLESACDRLAAWATRPELSGLTLAVNVSARQFHDDAFVDHVLAALARSGARPQRLKLELTESLLVNDVQEIITKMAIIKAKGVDFSLDDFGTGYSSLSYLKRLPLDQLKIDQSFIRNILTDPNDAAISKMVVVLAESLGLAVIAEGVETEAQRDFLAGQGCHVYQGYLFSRPLPAEGFEEFALRSFIPNYSDHRPAKDLPPGTVNSRPPA</sequence>
<dbReference type="CDD" id="cd01949">
    <property type="entry name" value="GGDEF"/>
    <property type="match status" value="1"/>
</dbReference>
<dbReference type="InterPro" id="IPR029151">
    <property type="entry name" value="Sensor-like_sf"/>
</dbReference>
<feature type="domain" description="PAC" evidence="11">
    <location>
        <begin position="357"/>
        <end position="409"/>
    </location>
</feature>
<evidence type="ECO:0000256" key="8">
    <source>
        <dbReference type="SAM" id="Coils"/>
    </source>
</evidence>
<keyword evidence="9" id="KW-1133">Transmembrane helix</keyword>
<dbReference type="SUPFAM" id="SSF103190">
    <property type="entry name" value="Sensory domain-like"/>
    <property type="match status" value="1"/>
</dbReference>
<dbReference type="InterPro" id="IPR029787">
    <property type="entry name" value="Nucleotide_cyclase"/>
</dbReference>
<dbReference type="Pfam" id="PF00563">
    <property type="entry name" value="EAL"/>
    <property type="match status" value="1"/>
</dbReference>
<dbReference type="InterPro" id="IPR035919">
    <property type="entry name" value="EAL_sf"/>
</dbReference>
<evidence type="ECO:0000256" key="2">
    <source>
        <dbReference type="ARBA" id="ARBA00022553"/>
    </source>
</evidence>
<dbReference type="FunFam" id="3.20.20.450:FF:000001">
    <property type="entry name" value="Cyclic di-GMP phosphodiesterase yahA"/>
    <property type="match status" value="1"/>
</dbReference>
<dbReference type="InterPro" id="IPR000014">
    <property type="entry name" value="PAS"/>
</dbReference>
<evidence type="ECO:0000259" key="12">
    <source>
        <dbReference type="PROSITE" id="PS50883"/>
    </source>
</evidence>